<name>A0AAN6FGA5_9PEZI</name>
<accession>A0AAN6FGA5</accession>
<dbReference type="AlphaFoldDB" id="A0AAN6FGA5"/>
<gene>
    <name evidence="1" type="ORF">LTR82_012120</name>
</gene>
<dbReference type="EMBL" id="JASUXU010000047">
    <property type="protein sequence ID" value="KAK0316978.1"/>
    <property type="molecule type" value="Genomic_DNA"/>
</dbReference>
<protein>
    <submittedName>
        <fullName evidence="1">Uncharacterized protein</fullName>
    </submittedName>
</protein>
<organism evidence="1 2">
    <name type="scientific">Friedmanniomyces endolithicus</name>
    <dbReference type="NCBI Taxonomy" id="329885"/>
    <lineage>
        <taxon>Eukaryota</taxon>
        <taxon>Fungi</taxon>
        <taxon>Dikarya</taxon>
        <taxon>Ascomycota</taxon>
        <taxon>Pezizomycotina</taxon>
        <taxon>Dothideomycetes</taxon>
        <taxon>Dothideomycetidae</taxon>
        <taxon>Mycosphaerellales</taxon>
        <taxon>Teratosphaeriaceae</taxon>
        <taxon>Friedmanniomyces</taxon>
    </lineage>
</organism>
<sequence>MDDYLESTIRLYLARAAPPVVHQQSHSILFTLPAELREEIYKQCPAETFTATLVRDMPSIETLTFDITGLQDLVESRAIYVFSGRTIQMMLFCLLLDFHKSHSATGWLPGSMEIRIVGRDPSGEHTLLQLGPGYLRPVLDRSLDAEKYLVCSMIGPGIDSSTGRMIPSLYYSTGCRVATIRCVPWLSNDQGSLILSEDQQHLHWTEAEPRSVMGLSRTITLSEVYKVLRVMEVGPGLRPLVCWTDASYIFVSTSEDAAQQEYDDVCRLFRDGERQRSVRAPRAVDVTNDSYSKQADELRDISGARPIENPSTRKGAVIIAFVLRFVREGILRRALGSNKAKRNVSR</sequence>
<comment type="caution">
    <text evidence="1">The sequence shown here is derived from an EMBL/GenBank/DDBJ whole genome shotgun (WGS) entry which is preliminary data.</text>
</comment>
<reference evidence="1" key="1">
    <citation type="submission" date="2021-12" db="EMBL/GenBank/DDBJ databases">
        <title>Black yeast isolated from Biological Soil Crust.</title>
        <authorList>
            <person name="Kurbessoian T."/>
        </authorList>
    </citation>
    <scope>NUCLEOTIDE SEQUENCE</scope>
    <source>
        <strain evidence="1">CCFEE 5208</strain>
    </source>
</reference>
<dbReference type="Proteomes" id="UP001168146">
    <property type="component" value="Unassembled WGS sequence"/>
</dbReference>
<evidence type="ECO:0000313" key="1">
    <source>
        <dbReference type="EMBL" id="KAK0316978.1"/>
    </source>
</evidence>
<evidence type="ECO:0000313" key="2">
    <source>
        <dbReference type="Proteomes" id="UP001168146"/>
    </source>
</evidence>
<proteinExistence type="predicted"/>